<dbReference type="Proteomes" id="UP000327013">
    <property type="component" value="Chromosome 5"/>
</dbReference>
<sequence>MQGGRGGRDPFFNFGDPFASFGGFGGNRSLLPSLFGGRDPFDDPFFTRPFGGMFESNFFGSSGSPFMNMHPTGFLEHQAPQPERPRGPVIEEIISDDEKEDTDKEKNENPRKHGRSSSKALVEDPEDEAEEKKSKHVQYRNDYSRSSGTQLQPQAHSFTFHSSAVSYGGANGSYYTSSSTRRTGSDGVTFEESKEADTATREAKHRISKGLHHKGHSMTRKLNSDGKVDTVQTLHNLNEDELAGFEQSWKGSAQKHIPGWSENFIGYDNIGGGSSGQNRPAIRGGLALPSTEWAQHSRRVMPDAGDGAGSSGPELSGRMKSDVRDGSSYSRGRGRN</sequence>
<accession>A0A5N6R5Y9</accession>
<evidence type="ECO:0008006" key="8">
    <source>
        <dbReference type="Google" id="ProtNLM"/>
    </source>
</evidence>
<dbReference type="OrthoDB" id="8707547at2759"/>
<dbReference type="Pfam" id="PF10248">
    <property type="entry name" value="Mlf1IP"/>
    <property type="match status" value="1"/>
</dbReference>
<keyword evidence="4" id="KW-0597">Phosphoprotein</keyword>
<feature type="region of interest" description="Disordered" evidence="5">
    <location>
        <begin position="270"/>
        <end position="336"/>
    </location>
</feature>
<organism evidence="6 7">
    <name type="scientific">Carpinus fangiana</name>
    <dbReference type="NCBI Taxonomy" id="176857"/>
    <lineage>
        <taxon>Eukaryota</taxon>
        <taxon>Viridiplantae</taxon>
        <taxon>Streptophyta</taxon>
        <taxon>Embryophyta</taxon>
        <taxon>Tracheophyta</taxon>
        <taxon>Spermatophyta</taxon>
        <taxon>Magnoliopsida</taxon>
        <taxon>eudicotyledons</taxon>
        <taxon>Gunneridae</taxon>
        <taxon>Pentapetalae</taxon>
        <taxon>rosids</taxon>
        <taxon>fabids</taxon>
        <taxon>Fagales</taxon>
        <taxon>Betulaceae</taxon>
        <taxon>Carpinus</taxon>
    </lineage>
</organism>
<evidence type="ECO:0000256" key="5">
    <source>
        <dbReference type="SAM" id="MobiDB-lite"/>
    </source>
</evidence>
<feature type="compositionally biased region" description="Basic and acidic residues" evidence="5">
    <location>
        <begin position="191"/>
        <end position="202"/>
    </location>
</feature>
<protein>
    <recommendedName>
        <fullName evidence="8">Glycine-rich protein</fullName>
    </recommendedName>
</protein>
<evidence type="ECO:0000313" key="7">
    <source>
        <dbReference type="Proteomes" id="UP000327013"/>
    </source>
</evidence>
<keyword evidence="7" id="KW-1185">Reference proteome</keyword>
<feature type="compositionally biased region" description="Low complexity" evidence="5">
    <location>
        <begin position="326"/>
        <end position="336"/>
    </location>
</feature>
<evidence type="ECO:0000256" key="2">
    <source>
        <dbReference type="ARBA" id="ARBA00008332"/>
    </source>
</evidence>
<evidence type="ECO:0000256" key="3">
    <source>
        <dbReference type="ARBA" id="ARBA00022490"/>
    </source>
</evidence>
<feature type="compositionally biased region" description="Basic residues" evidence="5">
    <location>
        <begin position="203"/>
        <end position="219"/>
    </location>
</feature>
<reference evidence="6 7" key="1">
    <citation type="submission" date="2019-06" db="EMBL/GenBank/DDBJ databases">
        <title>A chromosomal-level reference genome of Carpinus fangiana (Coryloideae, Betulaceae).</title>
        <authorList>
            <person name="Yang X."/>
            <person name="Wang Z."/>
            <person name="Zhang L."/>
            <person name="Hao G."/>
            <person name="Liu J."/>
            <person name="Yang Y."/>
        </authorList>
    </citation>
    <scope>NUCLEOTIDE SEQUENCE [LARGE SCALE GENOMIC DNA]</scope>
    <source>
        <strain evidence="6">Cfa_2016G</strain>
        <tissue evidence="6">Leaf</tissue>
    </source>
</reference>
<gene>
    <name evidence="6" type="ORF">FH972_012018</name>
</gene>
<keyword evidence="3" id="KW-0963">Cytoplasm</keyword>
<feature type="compositionally biased region" description="Basic and acidic residues" evidence="5">
    <location>
        <begin position="101"/>
        <end position="111"/>
    </location>
</feature>
<evidence type="ECO:0000313" key="6">
    <source>
        <dbReference type="EMBL" id="KAE8055157.1"/>
    </source>
</evidence>
<comment type="subcellular location">
    <subcellularLocation>
        <location evidence="1">Cytoplasm</location>
    </subcellularLocation>
</comment>
<dbReference type="GO" id="GO:0005737">
    <property type="term" value="C:cytoplasm"/>
    <property type="evidence" value="ECO:0007669"/>
    <property type="project" value="UniProtKB-SubCell"/>
</dbReference>
<dbReference type="AlphaFoldDB" id="A0A5N6R5Y9"/>
<evidence type="ECO:0000256" key="4">
    <source>
        <dbReference type="ARBA" id="ARBA00022553"/>
    </source>
</evidence>
<dbReference type="EMBL" id="CM017325">
    <property type="protein sequence ID" value="KAE8055157.1"/>
    <property type="molecule type" value="Genomic_DNA"/>
</dbReference>
<evidence type="ECO:0000256" key="1">
    <source>
        <dbReference type="ARBA" id="ARBA00004496"/>
    </source>
</evidence>
<dbReference type="InterPro" id="IPR019376">
    <property type="entry name" value="Myeloid_leukemia_factor"/>
</dbReference>
<feature type="region of interest" description="Disordered" evidence="5">
    <location>
        <begin position="92"/>
        <end position="152"/>
    </location>
</feature>
<comment type="similarity">
    <text evidence="2">Belongs to the MLF family.</text>
</comment>
<feature type="region of interest" description="Disordered" evidence="5">
    <location>
        <begin position="176"/>
        <end position="227"/>
    </location>
</feature>
<name>A0A5N6R5Y9_9ROSI</name>
<proteinExistence type="inferred from homology"/>
<dbReference type="PANTHER" id="PTHR13105">
    <property type="entry name" value="MYELOID LEUKEMIA FACTOR"/>
    <property type="match status" value="1"/>
</dbReference>